<keyword evidence="2" id="KW-0812">Transmembrane</keyword>
<dbReference type="AlphaFoldDB" id="A0A9P5LB40"/>
<keyword evidence="2" id="KW-0472">Membrane</keyword>
<feature type="domain" description="DUF6594" evidence="3">
    <location>
        <begin position="114"/>
        <end position="310"/>
    </location>
</feature>
<dbReference type="Proteomes" id="UP000722485">
    <property type="component" value="Unassembled WGS sequence"/>
</dbReference>
<feature type="transmembrane region" description="Helical" evidence="2">
    <location>
        <begin position="240"/>
        <end position="263"/>
    </location>
</feature>
<keyword evidence="2" id="KW-1133">Transmembrane helix</keyword>
<proteinExistence type="predicted"/>
<comment type="caution">
    <text evidence="4">The sequence shown here is derived from an EMBL/GenBank/DDBJ whole genome shotgun (WGS) entry which is preliminary data.</text>
</comment>
<accession>A0A9P5LB40</accession>
<dbReference type="Pfam" id="PF20237">
    <property type="entry name" value="DUF6594"/>
    <property type="match status" value="1"/>
</dbReference>
<evidence type="ECO:0000313" key="5">
    <source>
        <dbReference type="Proteomes" id="UP000722485"/>
    </source>
</evidence>
<evidence type="ECO:0000256" key="1">
    <source>
        <dbReference type="SAM" id="MobiDB-lite"/>
    </source>
</evidence>
<sequence>MQVNMLRTAPACRGSGSSTGDLADQRIEQDIPLEHHEDSGPPCPDLEAHGSQEGDDFFPVASVLGMLIDVEAPLRGLILVASHRRDDVMYQLARRFREQAAFCLDTRANYIHQSWRKVVQTIDRDGNGLDKLQKDFFRDLKEYYEFVMLTYQVEGLVKADRLLLKHFIGTVKPDLREDDASFLEGPREDWVEAYPMETMNRWLKLIPEHSTVRSLCNKFRNRDKITTHEHFEAHEYSDEVFMAVFITISHIIIVTLVGAPVIIQALGILPMAWNAVMYMVCLILFIIFTQAIVRSESTQFLMSLAFAAVVATNLGRAH</sequence>
<evidence type="ECO:0000313" key="4">
    <source>
        <dbReference type="EMBL" id="KAF7554223.1"/>
    </source>
</evidence>
<organism evidence="4 5">
    <name type="scientific">Cylindrodendrum hubeiense</name>
    <dbReference type="NCBI Taxonomy" id="595255"/>
    <lineage>
        <taxon>Eukaryota</taxon>
        <taxon>Fungi</taxon>
        <taxon>Dikarya</taxon>
        <taxon>Ascomycota</taxon>
        <taxon>Pezizomycotina</taxon>
        <taxon>Sordariomycetes</taxon>
        <taxon>Hypocreomycetidae</taxon>
        <taxon>Hypocreales</taxon>
        <taxon>Nectriaceae</taxon>
        <taxon>Cylindrodendrum</taxon>
    </lineage>
</organism>
<keyword evidence="5" id="KW-1185">Reference proteome</keyword>
<name>A0A9P5LB40_9HYPO</name>
<feature type="region of interest" description="Disordered" evidence="1">
    <location>
        <begin position="1"/>
        <end position="22"/>
    </location>
</feature>
<feature type="transmembrane region" description="Helical" evidence="2">
    <location>
        <begin position="275"/>
        <end position="293"/>
    </location>
</feature>
<evidence type="ECO:0000259" key="3">
    <source>
        <dbReference type="Pfam" id="PF20237"/>
    </source>
</evidence>
<reference evidence="4" key="1">
    <citation type="submission" date="2020-03" db="EMBL/GenBank/DDBJ databases">
        <title>Draft Genome Sequence of Cylindrodendrum hubeiense.</title>
        <authorList>
            <person name="Buettner E."/>
            <person name="Kellner H."/>
        </authorList>
    </citation>
    <scope>NUCLEOTIDE SEQUENCE</scope>
    <source>
        <strain evidence="4">IHI 201604</strain>
    </source>
</reference>
<protein>
    <recommendedName>
        <fullName evidence="3">DUF6594 domain-containing protein</fullName>
    </recommendedName>
</protein>
<evidence type="ECO:0000256" key="2">
    <source>
        <dbReference type="SAM" id="Phobius"/>
    </source>
</evidence>
<dbReference type="OrthoDB" id="5079013at2759"/>
<dbReference type="EMBL" id="JAANBB010000035">
    <property type="protein sequence ID" value="KAF7554223.1"/>
    <property type="molecule type" value="Genomic_DNA"/>
</dbReference>
<feature type="transmembrane region" description="Helical" evidence="2">
    <location>
        <begin position="299"/>
        <end position="315"/>
    </location>
</feature>
<gene>
    <name evidence="4" type="ORF">G7Z17_g3082</name>
</gene>
<dbReference type="InterPro" id="IPR046529">
    <property type="entry name" value="DUF6594"/>
</dbReference>